<sequence length="92" mass="10262">MFIAISLMVVGIVIGRLFRNSIRISLSPVIMLVISLLLFILGLELGFNENLVSQFTKLGVSAIVISLLSVLGSCIAAWFFYRMTVERRKRNA</sequence>
<dbReference type="Proteomes" id="UP000823635">
    <property type="component" value="Unassembled WGS sequence"/>
</dbReference>
<dbReference type="AlphaFoldDB" id="A0A9D9GWA3"/>
<reference evidence="2" key="1">
    <citation type="submission" date="2020-10" db="EMBL/GenBank/DDBJ databases">
        <authorList>
            <person name="Gilroy R."/>
        </authorList>
    </citation>
    <scope>NUCLEOTIDE SEQUENCE</scope>
    <source>
        <strain evidence="2">15467</strain>
    </source>
</reference>
<evidence type="ECO:0000313" key="2">
    <source>
        <dbReference type="EMBL" id="MBO8429425.1"/>
    </source>
</evidence>
<comment type="caution">
    <text evidence="2">The sequence shown here is derived from an EMBL/GenBank/DDBJ whole genome shotgun (WGS) entry which is preliminary data.</text>
</comment>
<gene>
    <name evidence="2" type="ORF">IAC68_05805</name>
</gene>
<protein>
    <submittedName>
        <fullName evidence="2">LysO family transporter</fullName>
    </submittedName>
</protein>
<dbReference type="InterPro" id="IPR005642">
    <property type="entry name" value="LysO"/>
</dbReference>
<feature type="transmembrane region" description="Helical" evidence="1">
    <location>
        <begin position="59"/>
        <end position="81"/>
    </location>
</feature>
<organism evidence="2 3">
    <name type="scientific">Candidatus Egerieousia excrementavium</name>
    <dbReference type="NCBI Taxonomy" id="2840778"/>
    <lineage>
        <taxon>Bacteria</taxon>
        <taxon>Pseudomonadati</taxon>
        <taxon>Bacteroidota</taxon>
        <taxon>Bacteroidia</taxon>
        <taxon>Bacteroidales</taxon>
        <taxon>Candidatus Egerieousia</taxon>
    </lineage>
</organism>
<dbReference type="GO" id="GO:0015661">
    <property type="term" value="F:L-lysine efflux transmembrane transporter activity"/>
    <property type="evidence" value="ECO:0007669"/>
    <property type="project" value="InterPro"/>
</dbReference>
<keyword evidence="1" id="KW-0812">Transmembrane</keyword>
<dbReference type="Pfam" id="PF03956">
    <property type="entry name" value="Lys_export"/>
    <property type="match status" value="1"/>
</dbReference>
<keyword evidence="1" id="KW-1133">Transmembrane helix</keyword>
<proteinExistence type="predicted"/>
<reference evidence="2" key="2">
    <citation type="journal article" date="2021" name="PeerJ">
        <title>Extensive microbial diversity within the chicken gut microbiome revealed by metagenomics and culture.</title>
        <authorList>
            <person name="Gilroy R."/>
            <person name="Ravi A."/>
            <person name="Getino M."/>
            <person name="Pursley I."/>
            <person name="Horton D.L."/>
            <person name="Alikhan N.F."/>
            <person name="Baker D."/>
            <person name="Gharbi K."/>
            <person name="Hall N."/>
            <person name="Watson M."/>
            <person name="Adriaenssens E.M."/>
            <person name="Foster-Nyarko E."/>
            <person name="Jarju S."/>
            <person name="Secka A."/>
            <person name="Antonio M."/>
            <person name="Oren A."/>
            <person name="Chaudhuri R.R."/>
            <person name="La Ragione R."/>
            <person name="Hildebrand F."/>
            <person name="Pallen M.J."/>
        </authorList>
    </citation>
    <scope>NUCLEOTIDE SEQUENCE</scope>
    <source>
        <strain evidence="2">15467</strain>
    </source>
</reference>
<accession>A0A9D9GWA3</accession>
<dbReference type="EMBL" id="JADINB010000129">
    <property type="protein sequence ID" value="MBO8429425.1"/>
    <property type="molecule type" value="Genomic_DNA"/>
</dbReference>
<evidence type="ECO:0000313" key="3">
    <source>
        <dbReference type="Proteomes" id="UP000823635"/>
    </source>
</evidence>
<name>A0A9D9GWA3_9BACT</name>
<feature type="transmembrane region" description="Helical" evidence="1">
    <location>
        <begin position="26"/>
        <end position="47"/>
    </location>
</feature>
<evidence type="ECO:0000256" key="1">
    <source>
        <dbReference type="SAM" id="Phobius"/>
    </source>
</evidence>
<keyword evidence="1" id="KW-0472">Membrane</keyword>